<organism evidence="1 2">
    <name type="scientific">Staphylococcus saccharolyticus</name>
    <dbReference type="NCBI Taxonomy" id="33028"/>
    <lineage>
        <taxon>Bacteria</taxon>
        <taxon>Bacillati</taxon>
        <taxon>Bacillota</taxon>
        <taxon>Bacilli</taxon>
        <taxon>Bacillales</taxon>
        <taxon>Staphylococcaceae</taxon>
        <taxon>Staphylococcus</taxon>
    </lineage>
</organism>
<sequence>MLSITIDIVILQIIITKVKMSLKFSFIHGLSNAIDFENMITLSFRSRYVQLMDT</sequence>
<keyword evidence="2" id="KW-1185">Reference proteome</keyword>
<evidence type="ECO:0000313" key="2">
    <source>
        <dbReference type="Proteomes" id="UP000255425"/>
    </source>
</evidence>
<name>A0A380H2Q9_9STAP</name>
<dbReference type="GeneID" id="63934627"/>
<reference evidence="1 2" key="1">
    <citation type="submission" date="2018-06" db="EMBL/GenBank/DDBJ databases">
        <authorList>
            <consortium name="Pathogen Informatics"/>
            <person name="Doyle S."/>
        </authorList>
    </citation>
    <scope>NUCLEOTIDE SEQUENCE [LARGE SCALE GENOMIC DNA]</scope>
    <source>
        <strain evidence="1 2">NCTC11807</strain>
    </source>
</reference>
<dbReference type="Proteomes" id="UP000255425">
    <property type="component" value="Unassembled WGS sequence"/>
</dbReference>
<dbReference type="RefSeq" id="WP_165417916.1">
    <property type="nucleotide sequence ID" value="NZ_CP066042.1"/>
</dbReference>
<dbReference type="AlphaFoldDB" id="A0A380H2Q9"/>
<accession>A0A380H2Q9</accession>
<dbReference type="EMBL" id="UHDZ01000001">
    <property type="protein sequence ID" value="SUM69960.1"/>
    <property type="molecule type" value="Genomic_DNA"/>
</dbReference>
<evidence type="ECO:0000313" key="1">
    <source>
        <dbReference type="EMBL" id="SUM69960.1"/>
    </source>
</evidence>
<protein>
    <submittedName>
        <fullName evidence="1">Uncharacterized protein</fullName>
    </submittedName>
</protein>
<gene>
    <name evidence="1" type="ORF">NCTC11807_00992</name>
</gene>
<proteinExistence type="predicted"/>